<organism evidence="2 3">
    <name type="scientific">Rhizodiscina lignyota</name>
    <dbReference type="NCBI Taxonomy" id="1504668"/>
    <lineage>
        <taxon>Eukaryota</taxon>
        <taxon>Fungi</taxon>
        <taxon>Dikarya</taxon>
        <taxon>Ascomycota</taxon>
        <taxon>Pezizomycotina</taxon>
        <taxon>Dothideomycetes</taxon>
        <taxon>Pleosporomycetidae</taxon>
        <taxon>Aulographales</taxon>
        <taxon>Rhizodiscinaceae</taxon>
        <taxon>Rhizodiscina</taxon>
    </lineage>
</organism>
<comment type="caution">
    <text evidence="2">The sequence shown here is derived from an EMBL/GenBank/DDBJ whole genome shotgun (WGS) entry which is preliminary data.</text>
</comment>
<dbReference type="GO" id="GO:0051920">
    <property type="term" value="F:peroxiredoxin activity"/>
    <property type="evidence" value="ECO:0007669"/>
    <property type="project" value="InterPro"/>
</dbReference>
<keyword evidence="3" id="KW-1185">Reference proteome</keyword>
<dbReference type="OrthoDB" id="9998495at2759"/>
<proteinExistence type="predicted"/>
<accession>A0A9P4IDG7</accession>
<dbReference type="InterPro" id="IPR029032">
    <property type="entry name" value="AhpD-like"/>
</dbReference>
<dbReference type="Pfam" id="PF02627">
    <property type="entry name" value="CMD"/>
    <property type="match status" value="1"/>
</dbReference>
<sequence>MRLPYIPSQPTFENASDQAFLKRLLKARGANGLSYLDRALLYSPPQARGFLQFFTAVRGKSTLPADAMELGMCRVAALNGAAYEWMHHGPLLKAAGLSDEAVETVRSAPAGTQGSEGQGGLSLRLWKMLRYTDAMTKQVHVPDEIFEGVKSVLNDRQVTELTLVIAGYNAVSRFLVAMDVAELKDVEVGQAKHIDADAGKVVEKSKL</sequence>
<name>A0A9P4IDG7_9PEZI</name>
<dbReference type="EMBL" id="ML978128">
    <property type="protein sequence ID" value="KAF2097328.1"/>
    <property type="molecule type" value="Genomic_DNA"/>
</dbReference>
<evidence type="ECO:0000313" key="2">
    <source>
        <dbReference type="EMBL" id="KAF2097328.1"/>
    </source>
</evidence>
<feature type="domain" description="Carboxymuconolactone decarboxylase-like" evidence="1">
    <location>
        <begin position="47"/>
        <end position="112"/>
    </location>
</feature>
<dbReference type="InterPro" id="IPR003779">
    <property type="entry name" value="CMD-like"/>
</dbReference>
<dbReference type="Gene3D" id="1.20.1290.10">
    <property type="entry name" value="AhpD-like"/>
    <property type="match status" value="1"/>
</dbReference>
<reference evidence="2" key="1">
    <citation type="journal article" date="2020" name="Stud. Mycol.">
        <title>101 Dothideomycetes genomes: a test case for predicting lifestyles and emergence of pathogens.</title>
        <authorList>
            <person name="Haridas S."/>
            <person name="Albert R."/>
            <person name="Binder M."/>
            <person name="Bloem J."/>
            <person name="Labutti K."/>
            <person name="Salamov A."/>
            <person name="Andreopoulos B."/>
            <person name="Baker S."/>
            <person name="Barry K."/>
            <person name="Bills G."/>
            <person name="Bluhm B."/>
            <person name="Cannon C."/>
            <person name="Castanera R."/>
            <person name="Culley D."/>
            <person name="Daum C."/>
            <person name="Ezra D."/>
            <person name="Gonzalez J."/>
            <person name="Henrissat B."/>
            <person name="Kuo A."/>
            <person name="Liang C."/>
            <person name="Lipzen A."/>
            <person name="Lutzoni F."/>
            <person name="Magnuson J."/>
            <person name="Mondo S."/>
            <person name="Nolan M."/>
            <person name="Ohm R."/>
            <person name="Pangilinan J."/>
            <person name="Park H.-J."/>
            <person name="Ramirez L."/>
            <person name="Alfaro M."/>
            <person name="Sun H."/>
            <person name="Tritt A."/>
            <person name="Yoshinaga Y."/>
            <person name="Zwiers L.-H."/>
            <person name="Turgeon B."/>
            <person name="Goodwin S."/>
            <person name="Spatafora J."/>
            <person name="Crous P."/>
            <person name="Grigoriev I."/>
        </authorList>
    </citation>
    <scope>NUCLEOTIDE SEQUENCE</scope>
    <source>
        <strain evidence="2">CBS 133067</strain>
    </source>
</reference>
<evidence type="ECO:0000313" key="3">
    <source>
        <dbReference type="Proteomes" id="UP000799772"/>
    </source>
</evidence>
<dbReference type="PANTHER" id="PTHR34846:SF11">
    <property type="entry name" value="4-CARBOXYMUCONOLACTONE DECARBOXYLASE FAMILY PROTEIN (AFU_ORTHOLOGUE AFUA_6G11590)"/>
    <property type="match status" value="1"/>
</dbReference>
<dbReference type="SUPFAM" id="SSF69118">
    <property type="entry name" value="AhpD-like"/>
    <property type="match status" value="1"/>
</dbReference>
<protein>
    <submittedName>
        <fullName evidence="2">4-carboxymuconolactone decarboxylase family protein</fullName>
    </submittedName>
</protein>
<gene>
    <name evidence="2" type="ORF">NA57DRAFT_57921</name>
</gene>
<evidence type="ECO:0000259" key="1">
    <source>
        <dbReference type="Pfam" id="PF02627"/>
    </source>
</evidence>
<dbReference type="PANTHER" id="PTHR34846">
    <property type="entry name" value="4-CARBOXYMUCONOLACTONE DECARBOXYLASE FAMILY PROTEIN (AFU_ORTHOLOGUE AFUA_6G11590)"/>
    <property type="match status" value="1"/>
</dbReference>
<dbReference type="AlphaFoldDB" id="A0A9P4IDG7"/>
<dbReference type="Proteomes" id="UP000799772">
    <property type="component" value="Unassembled WGS sequence"/>
</dbReference>